<dbReference type="InterPro" id="IPR016024">
    <property type="entry name" value="ARM-type_fold"/>
</dbReference>
<dbReference type="InterPro" id="IPR013491">
    <property type="entry name" value="Tape_meas_N"/>
</dbReference>
<evidence type="ECO:0000313" key="4">
    <source>
        <dbReference type="EMBL" id="DAD73348.1"/>
    </source>
</evidence>
<keyword evidence="1" id="KW-1245">Viral tail assembly</keyword>
<protein>
    <submittedName>
        <fullName evidence="4">Tail tape measure</fullName>
    </submittedName>
</protein>
<organism evidence="4">
    <name type="scientific">Siphoviridae sp. ctKm44</name>
    <dbReference type="NCBI Taxonomy" id="2826245"/>
    <lineage>
        <taxon>Viruses</taxon>
        <taxon>Duplodnaviria</taxon>
        <taxon>Heunggongvirae</taxon>
        <taxon>Uroviricota</taxon>
        <taxon>Caudoviricetes</taxon>
    </lineage>
</organism>
<feature type="transmembrane region" description="Helical" evidence="2">
    <location>
        <begin position="1336"/>
        <end position="1356"/>
    </location>
</feature>
<feature type="transmembrane region" description="Helical" evidence="2">
    <location>
        <begin position="1310"/>
        <end position="1330"/>
    </location>
</feature>
<feature type="transmembrane region" description="Helical" evidence="2">
    <location>
        <begin position="553"/>
        <end position="575"/>
    </location>
</feature>
<dbReference type="EMBL" id="BK014735">
    <property type="protein sequence ID" value="DAD73348.1"/>
    <property type="molecule type" value="Genomic_DNA"/>
</dbReference>
<feature type="transmembrane region" description="Helical" evidence="2">
    <location>
        <begin position="826"/>
        <end position="845"/>
    </location>
</feature>
<feature type="transmembrane region" description="Helical" evidence="2">
    <location>
        <begin position="1215"/>
        <end position="1236"/>
    </location>
</feature>
<feature type="transmembrane region" description="Helical" evidence="2">
    <location>
        <begin position="1120"/>
        <end position="1139"/>
    </location>
</feature>
<name>A0A8S5LTM5_9CAUD</name>
<evidence type="ECO:0000256" key="2">
    <source>
        <dbReference type="SAM" id="Phobius"/>
    </source>
</evidence>
<dbReference type="Pfam" id="PF20155">
    <property type="entry name" value="TMP_3"/>
    <property type="match status" value="1"/>
</dbReference>
<dbReference type="SUPFAM" id="SSF48371">
    <property type="entry name" value="ARM repeat"/>
    <property type="match status" value="1"/>
</dbReference>
<accession>A0A8S5LTM5</accession>
<proteinExistence type="predicted"/>
<feature type="transmembrane region" description="Helical" evidence="2">
    <location>
        <begin position="1094"/>
        <end position="1114"/>
    </location>
</feature>
<feature type="transmembrane region" description="Helical" evidence="2">
    <location>
        <begin position="595"/>
        <end position="614"/>
    </location>
</feature>
<feature type="transmembrane region" description="Helical" evidence="2">
    <location>
        <begin position="976"/>
        <end position="994"/>
    </location>
</feature>
<feature type="transmembrane region" description="Helical" evidence="2">
    <location>
        <begin position="1006"/>
        <end position="1024"/>
    </location>
</feature>
<sequence>MAGYVDEKVAKVTLDNKGFTKNAQDTISALDKLKSAFSKVNGGNASKNIAKEMNAIPEAVSNSTTKSQGLLSRLKNIFSRSTDNINMSGAAKSIDQMNTDVADRTSKTSSILSRLKGIFQKADNHQGFTNSIRSIDGLNAKASGINLNPLTGAFSRAADSVKGSLNAMDVAMGIVMGNMMQKAISFGSKFFRGPVDGLNEYSEKLGSVQTIMTNTEWEIPDQTTRMRKTSKTLEDLNEYADKTIYSFKDMTKNIGTFTAAGVGLEDSATAIKGISNLAAASGSNTQQASMAMYQLSQALASGKVGLQDWNSVVNAGMGGKLFQDRLTQMAEKMGHARDATKSFRDSLKDGWLTSEVLIATLKEFSVDKSMLEAATQIKSFGQLVDTVQEAIGSGWATSWEYLFGGYEEAKGLWTEVGKIVGKYFDDAQGTYHDAVLDMDRSLGNFRNAVLKTWKDLGGQASFFNIIKNSFEIVFKALTKFREGYRSAFGDFKTVAQTLTNVTKAVERFTQKLANSRVLFMLFSNAGRLFGNTIALVTTIFGKFISGFMKFGTGAGLFIASINSVVTVLANFISALRFNTNLMSGIQSLGAAFSNVFKIIGSVVNIAANIFLKFFGTFAKFDGVAHSLGWFKTLAGWIESATGAILRFVSAISMSVITGKSLSDQGIKMSGVFKAIGTAITFVSGLLKGFAGVVSKVFGSLKGLKFENPFKNLFDGKNSMDSGWGDKISAGIKKGFDKIKSTFTSAAKSLGETIHKMSFTDMLKAAFAGWAGLKIFKSFKNKKKGGGIFGDIMDMFNDFVDNGKEMVSKVTEVLNGVKDALKSFTGAVKAGSLLMIASALMILAMSLKMLASMSTEDLVRSSAAIATMSYVLTAAMKRLSKMDKIPKGTAVSMIGFAIAIRILAGAMKKLADLDTNQLDTAVKGVASAALILVASMKLLGGGKKVNTGVMSMIGFVLAIRLLVSAMDKLKDYNMDQIKTSLIGVVSLMGALALSMKVMNGVKIKISNMFGMITFAGTVYLLVMTLEKLTTLNPSKSAKAMEQITVLILELVTSMQLLRSVKIRISALLGLITFTGMVYVLVKAVEKIASIKPDRLIPSLEALASIFGLLVLSMHALRGAKVKLSAILSLISFTLSVKILVQALSEIADMNPKRLEESLQSLASVMALLVLATHSLRGAKVNISALLTLLTFAKTTKDVVMALQEIANINPQRLPDALAALTLVFMGLASVTIALTNLSGPVSKSIGASILLLSLVPVLSQIGKTLLTLSLIPWDNLTVSLTALTVTLGALTIVAGVMSALGGKGMVGAGSLLIMSVALMALVVPLTALSAIPMKKIAGALIALGVSLGILLAAAAIAQFVGSGLLILSASLVALGIAAVGIGAGLALAGIGIGLIITALKELAETGPTILKGLVAALDALLKSLAERAPSMLTSLIQILRTALKGLVVLIPDMVQFGIKLVIGLLKGFTESIPELVSSAVKLIVEIGKALIDNIGILVDVGLQIAVKFIQSFADGLLKYRDQIIKAVTDLLKIVSDIVLTVIGELVGPILNKLVEVLTPVKDFILGALGELATAIEPIFTPLMDALKVLFESIASIIRSLADAIIAIVQSIAQVVQALAPVFITLFQTIQVVANDITTIIQVLGQTIQVIFQSIADIVNSVMQGIVGAINAFANVIQAVGQSLAMIFMGIGQGIQSALQGVASVVQSIGGAIKAAFEGIGAAAQGLGQGIQAALQGVASIVQSVGSAVKSALEGIGKAFEGAGKFAEGFGKGIEHVMNGVSSVVRAVGDAIKGIIEAIGKAFKDIGTGLEKMGKAMKPIADHGGTAALKIAAVAAAVTGLGAASAAGNLNGFREDLDKLDTVMYKMGTRSAPTSLSTLVSSLSTLSTVAPTAATAMEKFASSFDNISKVGTSVTGAMSTIGTAFSRIGQAISASAAPMQTFASAMSNIGNSMQRFAGLSGAMVAGLTSVGSTFTSIQNAITNLGTSLTTVGTRFSQMGSSVQQGMSAMVSAVNNGMTQVRAAMTNGIAQLAATTMTAFAGVGQAANVGMNGVVTAVTASMSRVNAAVNMGMSQLATTIQGAMSRVNANISSAMTSLGSTMSAAMSRVNASMSSSMNVMASGITASMSRVTMIVSSSMSRMVAVFMMSSASMTTAAISMGHQISNALGAGMAQAAARVSQGMSHVVNIVRAAGGGGYGAGYYTGSQISAGVAAGMWANVGSIENAAARIILAAQKAANAKAIIRSPSRLFANKTGKFIPQGIAMGIAKEMPRSVKQMGKTFANGFADATTLAVDSGNGMASAVADAVNSVSSLLDDSLADMDYRPTITPVVDTSNLDKIETGNLFSKLGVDPTNVPRPTYSGSYGSSSTSTVNYDNSNKEYNISIDVDTKGAPVDSKQLAREIQQHIKDFDDQARRGRGEEVLW</sequence>
<evidence type="ECO:0000259" key="3">
    <source>
        <dbReference type="Pfam" id="PF20155"/>
    </source>
</evidence>
<evidence type="ECO:0000256" key="1">
    <source>
        <dbReference type="ARBA" id="ARBA00022465"/>
    </source>
</evidence>
<feature type="transmembrane region" description="Helical" evidence="2">
    <location>
        <begin position="1248"/>
        <end position="1270"/>
    </location>
</feature>
<keyword evidence="2" id="KW-0472">Membrane</keyword>
<dbReference type="Gene3D" id="1.25.10.10">
    <property type="entry name" value="Leucine-rich Repeat Variant"/>
    <property type="match status" value="1"/>
</dbReference>
<feature type="transmembrane region" description="Helical" evidence="2">
    <location>
        <begin position="887"/>
        <end position="907"/>
    </location>
</feature>
<keyword evidence="1" id="KW-1188">Viral release from host cell</keyword>
<feature type="transmembrane region" description="Helical" evidence="2">
    <location>
        <begin position="1363"/>
        <end position="1395"/>
    </location>
</feature>
<dbReference type="NCBIfam" id="TIGR02675">
    <property type="entry name" value="tape_meas_nterm"/>
    <property type="match status" value="1"/>
</dbReference>
<reference evidence="4" key="1">
    <citation type="journal article" date="2021" name="Proc. Natl. Acad. Sci. U.S.A.">
        <title>A Catalog of Tens of Thousands of Viruses from Human Metagenomes Reveals Hidden Associations with Chronic Diseases.</title>
        <authorList>
            <person name="Tisza M.J."/>
            <person name="Buck C.B."/>
        </authorList>
    </citation>
    <scope>NUCLEOTIDE SEQUENCE</scope>
    <source>
        <strain evidence="4">CtKm44</strain>
    </source>
</reference>
<dbReference type="InterPro" id="IPR011989">
    <property type="entry name" value="ARM-like"/>
</dbReference>
<keyword evidence="2" id="KW-0812">Transmembrane</keyword>
<feature type="transmembrane region" description="Helical" evidence="2">
    <location>
        <begin position="1276"/>
        <end position="1298"/>
    </location>
</feature>
<dbReference type="GO" id="GO:0098003">
    <property type="term" value="P:viral tail assembly"/>
    <property type="evidence" value="ECO:0007669"/>
    <property type="project" value="UniProtKB-KW"/>
</dbReference>
<feature type="transmembrane region" description="Helical" evidence="2">
    <location>
        <begin position="946"/>
        <end position="964"/>
    </location>
</feature>
<keyword evidence="2" id="KW-1133">Transmembrane helix</keyword>
<feature type="domain" description="Tape measure protein N-terminal" evidence="3">
    <location>
        <begin position="225"/>
        <end position="390"/>
    </location>
</feature>
<feature type="transmembrane region" description="Helical" evidence="2">
    <location>
        <begin position="1061"/>
        <end position="1082"/>
    </location>
</feature>
<feature type="transmembrane region" description="Helical" evidence="2">
    <location>
        <begin position="919"/>
        <end position="939"/>
    </location>
</feature>